<dbReference type="PANTHER" id="PTHR42917">
    <property type="entry name" value="2,4-DIENOYL-COA REDUCTASE"/>
    <property type="match status" value="1"/>
</dbReference>
<evidence type="ECO:0000256" key="1">
    <source>
        <dbReference type="ARBA" id="ARBA00001917"/>
    </source>
</evidence>
<feature type="non-terminal residue" evidence="6">
    <location>
        <position position="1"/>
    </location>
</feature>
<sequence>KVSLWEKNDYLGGNLKIASLAPHKEETKTIIDYLSYQMKKLKVNIKLNKNATIDSLLNENFDEIIIATGAKPITVDLPGIDGENVVLAVDVINGIEVTGDKVLIVGGGMIGCETAEFLASQGKKVSIIEMLPKIARDIGPTTRWSVTMRINRWGIILHPSSKVIRITKNGVEIEREGDLELIEADTVVIAAGMESNNELVNQLKGKLSNIHVIGDSSQARRMLDAIHEGYALGQKI</sequence>
<dbReference type="InterPro" id="IPR036188">
    <property type="entry name" value="FAD/NAD-bd_sf"/>
</dbReference>
<keyword evidence="2" id="KW-0285">Flavoprotein</keyword>
<dbReference type="InterPro" id="IPR023753">
    <property type="entry name" value="FAD/NAD-binding_dom"/>
</dbReference>
<dbReference type="Gene3D" id="3.40.50.720">
    <property type="entry name" value="NAD(P)-binding Rossmann-like Domain"/>
    <property type="match status" value="1"/>
</dbReference>
<evidence type="ECO:0000256" key="4">
    <source>
        <dbReference type="ARBA" id="ARBA00023002"/>
    </source>
</evidence>
<comment type="cofactor">
    <cofactor evidence="1">
        <name>FMN</name>
        <dbReference type="ChEBI" id="CHEBI:58210"/>
    </cofactor>
</comment>
<evidence type="ECO:0000313" key="6">
    <source>
        <dbReference type="EMBL" id="KKM79593.1"/>
    </source>
</evidence>
<dbReference type="PANTHER" id="PTHR42917:SF2">
    <property type="entry name" value="2,4-DIENOYL-COA REDUCTASE [(2E)-ENOYL-COA-PRODUCING]"/>
    <property type="match status" value="1"/>
</dbReference>
<dbReference type="AlphaFoldDB" id="A0A0F9KC90"/>
<feature type="domain" description="FAD/NAD(P)-binding" evidence="5">
    <location>
        <begin position="52"/>
        <end position="207"/>
    </location>
</feature>
<gene>
    <name evidence="6" type="ORF">LCGC14_1348390</name>
</gene>
<reference evidence="6" key="1">
    <citation type="journal article" date="2015" name="Nature">
        <title>Complex archaea that bridge the gap between prokaryotes and eukaryotes.</title>
        <authorList>
            <person name="Spang A."/>
            <person name="Saw J.H."/>
            <person name="Jorgensen S.L."/>
            <person name="Zaremba-Niedzwiedzka K."/>
            <person name="Martijn J."/>
            <person name="Lind A.E."/>
            <person name="van Eijk R."/>
            <person name="Schleper C."/>
            <person name="Guy L."/>
            <person name="Ettema T.J."/>
        </authorList>
    </citation>
    <scope>NUCLEOTIDE SEQUENCE</scope>
</reference>
<evidence type="ECO:0000256" key="3">
    <source>
        <dbReference type="ARBA" id="ARBA00022643"/>
    </source>
</evidence>
<evidence type="ECO:0000256" key="2">
    <source>
        <dbReference type="ARBA" id="ARBA00022630"/>
    </source>
</evidence>
<dbReference type="InterPro" id="IPR051793">
    <property type="entry name" value="NADH:flavin_oxidoreductase"/>
</dbReference>
<organism evidence="6">
    <name type="scientific">marine sediment metagenome</name>
    <dbReference type="NCBI Taxonomy" id="412755"/>
    <lineage>
        <taxon>unclassified sequences</taxon>
        <taxon>metagenomes</taxon>
        <taxon>ecological metagenomes</taxon>
    </lineage>
</organism>
<accession>A0A0F9KC90</accession>
<dbReference type="Gene3D" id="3.50.50.60">
    <property type="entry name" value="FAD/NAD(P)-binding domain"/>
    <property type="match status" value="1"/>
</dbReference>
<proteinExistence type="predicted"/>
<keyword evidence="3" id="KW-0288">FMN</keyword>
<dbReference type="SUPFAM" id="SSF51905">
    <property type="entry name" value="FAD/NAD(P)-binding domain"/>
    <property type="match status" value="2"/>
</dbReference>
<dbReference type="EMBL" id="LAZR01008312">
    <property type="protein sequence ID" value="KKM79593.1"/>
    <property type="molecule type" value="Genomic_DNA"/>
</dbReference>
<dbReference type="GO" id="GO:0016491">
    <property type="term" value="F:oxidoreductase activity"/>
    <property type="evidence" value="ECO:0007669"/>
    <property type="project" value="UniProtKB-KW"/>
</dbReference>
<dbReference type="PRINTS" id="PR00411">
    <property type="entry name" value="PNDRDTASEI"/>
</dbReference>
<keyword evidence="4" id="KW-0560">Oxidoreductase</keyword>
<dbReference type="Pfam" id="PF07992">
    <property type="entry name" value="Pyr_redox_2"/>
    <property type="match status" value="1"/>
</dbReference>
<name>A0A0F9KC90_9ZZZZ</name>
<protein>
    <recommendedName>
        <fullName evidence="5">FAD/NAD(P)-binding domain-containing protein</fullName>
    </recommendedName>
</protein>
<dbReference type="PRINTS" id="PR00368">
    <property type="entry name" value="FADPNR"/>
</dbReference>
<comment type="caution">
    <text evidence="6">The sequence shown here is derived from an EMBL/GenBank/DDBJ whole genome shotgun (WGS) entry which is preliminary data.</text>
</comment>
<evidence type="ECO:0000259" key="5">
    <source>
        <dbReference type="Pfam" id="PF07992"/>
    </source>
</evidence>